<sequence>MFKKKKFASILLISCLVFSIFGFQASAAEEFDIVAAKQQLVQKAEQKLQTHSLNVTSEEEINKRLAKLTSDGVDPTVIADEMENYGVFHLETPELSMRTAGIDNSSITMNAPNIYYDSNTKQWIIVAGGYWKDDKWLDHVPTVQSFPMNVGGKNGFGVGFTATGGKYETKVDSHYAYMSDGKGNEISTTSRSDGDGRQGFGFQLQDYLNKTCYCPVYWPPTTEKFSYIGKHFAGLARYDSKFDSYRGVATTYYIHTYDEAYISSIKFNVSGKTAGVEFNIANASKSFSAYSNDSRF</sequence>
<dbReference type="Proteomes" id="UP000304148">
    <property type="component" value="Chromosome"/>
</dbReference>
<keyword evidence="1" id="KW-0732">Signal</keyword>
<reference evidence="3" key="1">
    <citation type="submission" date="2018-08" db="EMBL/GenBank/DDBJ databases">
        <authorList>
            <person name="Chevrot R."/>
        </authorList>
    </citation>
    <scope>NUCLEOTIDE SEQUENCE [LARGE SCALE GENOMIC DNA]</scope>
</reference>
<organism evidence="2 3">
    <name type="scientific">Paenibacillus alvei</name>
    <name type="common">Bacillus alvei</name>
    <dbReference type="NCBI Taxonomy" id="44250"/>
    <lineage>
        <taxon>Bacteria</taxon>
        <taxon>Bacillati</taxon>
        <taxon>Bacillota</taxon>
        <taxon>Bacilli</taxon>
        <taxon>Bacillales</taxon>
        <taxon>Paenibacillaceae</taxon>
        <taxon>Paenibacillus</taxon>
    </lineage>
</organism>
<evidence type="ECO:0000256" key="1">
    <source>
        <dbReference type="SAM" id="SignalP"/>
    </source>
</evidence>
<feature type="chain" id="PRO_5016946829" evidence="1">
    <location>
        <begin position="28"/>
        <end position="296"/>
    </location>
</feature>
<proteinExistence type="predicted"/>
<dbReference type="EMBL" id="LS992241">
    <property type="protein sequence ID" value="SYX82455.1"/>
    <property type="molecule type" value="Genomic_DNA"/>
</dbReference>
<dbReference type="RefSeq" id="WP_138184820.1">
    <property type="nucleotide sequence ID" value="NZ_LS992241.1"/>
</dbReference>
<name>A0A383R5U4_PAEAL</name>
<feature type="signal peptide" evidence="1">
    <location>
        <begin position="1"/>
        <end position="27"/>
    </location>
</feature>
<evidence type="ECO:0000313" key="2">
    <source>
        <dbReference type="EMBL" id="SYX82455.1"/>
    </source>
</evidence>
<accession>A0A383R5U4</accession>
<dbReference type="AlphaFoldDB" id="A0A383R5U4"/>
<gene>
    <name evidence="2" type="ORF">PBLR_10877</name>
</gene>
<protein>
    <submittedName>
        <fullName evidence="2">Uncharacterized protein</fullName>
    </submittedName>
</protein>
<evidence type="ECO:0000313" key="3">
    <source>
        <dbReference type="Proteomes" id="UP000304148"/>
    </source>
</evidence>